<dbReference type="InterPro" id="IPR051953">
    <property type="entry name" value="Plant_SW-associated_TFs"/>
</dbReference>
<dbReference type="GO" id="GO:0006355">
    <property type="term" value="P:regulation of DNA-templated transcription"/>
    <property type="evidence" value="ECO:0000318"/>
    <property type="project" value="GO_Central"/>
</dbReference>
<dbReference type="PROSITE" id="PS51294">
    <property type="entry name" value="HTH_MYB"/>
    <property type="match status" value="2"/>
</dbReference>
<dbReference type="CDD" id="cd00167">
    <property type="entry name" value="SANT"/>
    <property type="match status" value="2"/>
</dbReference>
<reference evidence="11" key="3">
    <citation type="submission" date="2020-12" db="UniProtKB">
        <authorList>
            <consortium name="EnsemblPlants"/>
        </authorList>
    </citation>
    <scope>IDENTIFICATION</scope>
</reference>
<dbReference type="GO" id="GO:0000976">
    <property type="term" value="F:transcription cis-regulatory region binding"/>
    <property type="evidence" value="ECO:0000318"/>
    <property type="project" value="GO_Central"/>
</dbReference>
<dbReference type="Proteomes" id="UP000006727">
    <property type="component" value="Chromosome 17"/>
</dbReference>
<accession>A0A2K1J332</accession>
<dbReference type="SUPFAM" id="SSF46689">
    <property type="entry name" value="Homeodomain-like"/>
    <property type="match status" value="1"/>
</dbReference>
<comment type="subcellular location">
    <subcellularLocation>
        <location evidence="1">Nucleus</location>
    </subcellularLocation>
</comment>
<evidence type="ECO:0000313" key="11">
    <source>
        <dbReference type="EnsemblPlants" id="Pp3c17_7730V3.1"/>
    </source>
</evidence>
<feature type="compositionally biased region" description="Low complexity" evidence="7">
    <location>
        <begin position="132"/>
        <end position="158"/>
    </location>
</feature>
<evidence type="ECO:0000256" key="4">
    <source>
        <dbReference type="ARBA" id="ARBA00023125"/>
    </source>
</evidence>
<dbReference type="Gramene" id="Pp3c17_7730V3.2">
    <property type="protein sequence ID" value="Pp3c17_7730V3.2"/>
    <property type="gene ID" value="Pp3c17_7730"/>
</dbReference>
<keyword evidence="3" id="KW-0805">Transcription regulation</keyword>
<dbReference type="PaxDb" id="3218-PP1S277_14V6.1"/>
<feature type="compositionally biased region" description="Polar residues" evidence="7">
    <location>
        <begin position="479"/>
        <end position="518"/>
    </location>
</feature>
<feature type="region of interest" description="Disordered" evidence="7">
    <location>
        <begin position="123"/>
        <end position="165"/>
    </location>
</feature>
<feature type="domain" description="Myb-like" evidence="8">
    <location>
        <begin position="62"/>
        <end position="112"/>
    </location>
</feature>
<protein>
    <submittedName>
        <fullName evidence="10 11">Uncharacterized protein</fullName>
    </submittedName>
</protein>
<feature type="domain" description="HTH myb-type" evidence="9">
    <location>
        <begin position="66"/>
        <end position="116"/>
    </location>
</feature>
<organism evidence="10">
    <name type="scientific">Physcomitrium patens</name>
    <name type="common">Spreading-leaved earth moss</name>
    <name type="synonym">Physcomitrella patens</name>
    <dbReference type="NCBI Taxonomy" id="3218"/>
    <lineage>
        <taxon>Eukaryota</taxon>
        <taxon>Viridiplantae</taxon>
        <taxon>Streptophyta</taxon>
        <taxon>Embryophyta</taxon>
        <taxon>Bryophyta</taxon>
        <taxon>Bryophytina</taxon>
        <taxon>Bryopsida</taxon>
        <taxon>Funariidae</taxon>
        <taxon>Funariales</taxon>
        <taxon>Funariaceae</taxon>
        <taxon>Physcomitrium</taxon>
    </lineage>
</organism>
<keyword evidence="12" id="KW-1185">Reference proteome</keyword>
<evidence type="ECO:0000256" key="5">
    <source>
        <dbReference type="ARBA" id="ARBA00023163"/>
    </source>
</evidence>
<name>A0A2K1J332_PHYPA</name>
<sequence>MGRHSCCHKQKLKKGLWSPEEDEKLVRFITKHGHGCWSAVPKQAGLQRCGKSCRLRWINYLRPDLKRGVFSAAEENLIIDLHAVLGNRWSQIATQLPGRTDNEIKNFWNSCIKKKLRNIGIDPNTHKLVGPESSNLLGESSSSEINPPSESNRSPSSNQQLIPNNSLGCVRFTNNEFKAQSLFHPPASHNPFNPMEDVLYNPTRGLNHIQSHGDSQFLDFNRVQSMQGNGLSTDNLLERLMMGGKHSGGLPPKVPSMQHATESLDHDSNGPNPEHQHSTMVPPTFNPVFWLLHSSGSSSSEPIQSTGKPFPGHNQHSAPEIEMRLGPFAPSSSSAPHDFHGESFQRFVQDRGDLSSITANLQLRSGSGSAHDDAMNVDHTNVRRPYRWQGQNGSEPSSSSTSNDTGISHPCSHLVFQEPSGNHLWSNADSTSGPTILKPGHLPGQDAISDTTSTRPRFSSDQGPDHDTVMKWNDLLPTPENNPRQNHNINNLSRSQGSHPHTQNNGPSSHAQFSTSQQPLHCMTWQMQASHGGHDAMFDSMAPMSQELQRMAAVLDQI</sequence>
<evidence type="ECO:0000256" key="2">
    <source>
        <dbReference type="ARBA" id="ARBA00022737"/>
    </source>
</evidence>
<dbReference type="InterPro" id="IPR009057">
    <property type="entry name" value="Homeodomain-like_sf"/>
</dbReference>
<keyword evidence="2" id="KW-0677">Repeat</keyword>
<dbReference type="PANTHER" id="PTHR47997:SF75">
    <property type="entry name" value="MYB DOMAIN PROTEIN 55"/>
    <property type="match status" value="1"/>
</dbReference>
<keyword evidence="6" id="KW-0539">Nucleus</keyword>
<feature type="region of interest" description="Disordered" evidence="7">
    <location>
        <begin position="244"/>
        <end position="278"/>
    </location>
</feature>
<dbReference type="PROSITE" id="PS50090">
    <property type="entry name" value="MYB_LIKE"/>
    <property type="match status" value="2"/>
</dbReference>
<keyword evidence="4" id="KW-0238">DNA-binding</keyword>
<evidence type="ECO:0000256" key="6">
    <source>
        <dbReference type="ARBA" id="ARBA00023242"/>
    </source>
</evidence>
<dbReference type="EnsemblPlants" id="Pp3c17_7730V3.2">
    <property type="protein sequence ID" value="Pp3c17_7730V3.2"/>
    <property type="gene ID" value="Pp3c17_7730"/>
</dbReference>
<dbReference type="FunFam" id="1.10.10.60:FF:000047">
    <property type="entry name" value="Myb transcription factor"/>
    <property type="match status" value="1"/>
</dbReference>
<evidence type="ECO:0000259" key="8">
    <source>
        <dbReference type="PROSITE" id="PS50090"/>
    </source>
</evidence>
<reference evidence="10 12" key="1">
    <citation type="journal article" date="2008" name="Science">
        <title>The Physcomitrella genome reveals evolutionary insights into the conquest of land by plants.</title>
        <authorList>
            <person name="Rensing S."/>
            <person name="Lang D."/>
            <person name="Zimmer A."/>
            <person name="Terry A."/>
            <person name="Salamov A."/>
            <person name="Shapiro H."/>
            <person name="Nishiyama T."/>
            <person name="Perroud P.-F."/>
            <person name="Lindquist E."/>
            <person name="Kamisugi Y."/>
            <person name="Tanahashi T."/>
            <person name="Sakakibara K."/>
            <person name="Fujita T."/>
            <person name="Oishi K."/>
            <person name="Shin-I T."/>
            <person name="Kuroki Y."/>
            <person name="Toyoda A."/>
            <person name="Suzuki Y."/>
            <person name="Hashimoto A."/>
            <person name="Yamaguchi K."/>
            <person name="Sugano A."/>
            <person name="Kohara Y."/>
            <person name="Fujiyama A."/>
            <person name="Anterola A."/>
            <person name="Aoki S."/>
            <person name="Ashton N."/>
            <person name="Barbazuk W.B."/>
            <person name="Barker E."/>
            <person name="Bennetzen J."/>
            <person name="Bezanilla M."/>
            <person name="Blankenship R."/>
            <person name="Cho S.H."/>
            <person name="Dutcher S."/>
            <person name="Estelle M."/>
            <person name="Fawcett J.A."/>
            <person name="Gundlach H."/>
            <person name="Hanada K."/>
            <person name="Heyl A."/>
            <person name="Hicks K.A."/>
            <person name="Hugh J."/>
            <person name="Lohr M."/>
            <person name="Mayer K."/>
            <person name="Melkozernov A."/>
            <person name="Murata T."/>
            <person name="Nelson D."/>
            <person name="Pils B."/>
            <person name="Prigge M."/>
            <person name="Reiss B."/>
            <person name="Renner T."/>
            <person name="Rombauts S."/>
            <person name="Rushton P."/>
            <person name="Sanderfoot A."/>
            <person name="Schween G."/>
            <person name="Shiu S.-H."/>
            <person name="Stueber K."/>
            <person name="Theodoulou F.L."/>
            <person name="Tu H."/>
            <person name="Van de Peer Y."/>
            <person name="Verrier P.J."/>
            <person name="Waters E."/>
            <person name="Wood A."/>
            <person name="Yang L."/>
            <person name="Cove D."/>
            <person name="Cuming A."/>
            <person name="Hasebe M."/>
            <person name="Lucas S."/>
            <person name="Mishler D.B."/>
            <person name="Reski R."/>
            <person name="Grigoriev I."/>
            <person name="Quatrano R.S."/>
            <person name="Boore J.L."/>
        </authorList>
    </citation>
    <scope>NUCLEOTIDE SEQUENCE [LARGE SCALE GENOMIC DNA]</scope>
    <source>
        <strain evidence="11 12">cv. Gransden 2004</strain>
    </source>
</reference>
<keyword evidence="5" id="KW-0804">Transcription</keyword>
<dbReference type="InterPro" id="IPR001005">
    <property type="entry name" value="SANT/Myb"/>
</dbReference>
<reference evidence="10 12" key="2">
    <citation type="journal article" date="2018" name="Plant J.">
        <title>The Physcomitrella patens chromosome-scale assembly reveals moss genome structure and evolution.</title>
        <authorList>
            <person name="Lang D."/>
            <person name="Ullrich K.K."/>
            <person name="Murat F."/>
            <person name="Fuchs J."/>
            <person name="Jenkins J."/>
            <person name="Haas F.B."/>
            <person name="Piednoel M."/>
            <person name="Gundlach H."/>
            <person name="Van Bel M."/>
            <person name="Meyberg R."/>
            <person name="Vives C."/>
            <person name="Morata J."/>
            <person name="Symeonidi A."/>
            <person name="Hiss M."/>
            <person name="Muchero W."/>
            <person name="Kamisugi Y."/>
            <person name="Saleh O."/>
            <person name="Blanc G."/>
            <person name="Decker E.L."/>
            <person name="van Gessel N."/>
            <person name="Grimwood J."/>
            <person name="Hayes R.D."/>
            <person name="Graham S.W."/>
            <person name="Gunter L.E."/>
            <person name="McDaniel S.F."/>
            <person name="Hoernstein S.N.W."/>
            <person name="Larsson A."/>
            <person name="Li F.W."/>
            <person name="Perroud P.F."/>
            <person name="Phillips J."/>
            <person name="Ranjan P."/>
            <person name="Rokshar D.S."/>
            <person name="Rothfels C.J."/>
            <person name="Schneider L."/>
            <person name="Shu S."/>
            <person name="Stevenson D.W."/>
            <person name="Thummler F."/>
            <person name="Tillich M."/>
            <person name="Villarreal Aguilar J.C."/>
            <person name="Widiez T."/>
            <person name="Wong G.K."/>
            <person name="Wymore A."/>
            <person name="Zhang Y."/>
            <person name="Zimmer A.D."/>
            <person name="Quatrano R.S."/>
            <person name="Mayer K.F.X."/>
            <person name="Goodstein D."/>
            <person name="Casacuberta J.M."/>
            <person name="Vandepoele K."/>
            <person name="Reski R."/>
            <person name="Cuming A.C."/>
            <person name="Tuskan G.A."/>
            <person name="Maumus F."/>
            <person name="Salse J."/>
            <person name="Schmutz J."/>
            <person name="Rensing S.A."/>
        </authorList>
    </citation>
    <scope>NUCLEOTIDE SEQUENCE [LARGE SCALE GENOMIC DNA]</scope>
    <source>
        <strain evidence="11 12">cv. Gransden 2004</strain>
    </source>
</reference>
<dbReference type="AlphaFoldDB" id="A0A2K1J332"/>
<dbReference type="Pfam" id="PF00249">
    <property type="entry name" value="Myb_DNA-binding"/>
    <property type="match status" value="2"/>
</dbReference>
<evidence type="ECO:0000259" key="9">
    <source>
        <dbReference type="PROSITE" id="PS51294"/>
    </source>
</evidence>
<feature type="region of interest" description="Disordered" evidence="7">
    <location>
        <begin position="296"/>
        <end position="315"/>
    </location>
</feature>
<dbReference type="PANTHER" id="PTHR47997">
    <property type="entry name" value="MYB DOMAIN PROTEIN 55"/>
    <property type="match status" value="1"/>
</dbReference>
<dbReference type="GO" id="GO:0005634">
    <property type="term" value="C:nucleus"/>
    <property type="evidence" value="ECO:0000318"/>
    <property type="project" value="GO_Central"/>
</dbReference>
<dbReference type="OrthoDB" id="2143914at2759"/>
<evidence type="ECO:0000313" key="10">
    <source>
        <dbReference type="EMBL" id="PNR35933.1"/>
    </source>
</evidence>
<feature type="compositionally biased region" description="Polar residues" evidence="7">
    <location>
        <begin position="448"/>
        <end position="462"/>
    </location>
</feature>
<feature type="domain" description="HTH myb-type" evidence="9">
    <location>
        <begin position="9"/>
        <end position="65"/>
    </location>
</feature>
<dbReference type="GeneID" id="112294159"/>
<dbReference type="Gene3D" id="1.10.10.60">
    <property type="entry name" value="Homeodomain-like"/>
    <property type="match status" value="2"/>
</dbReference>
<evidence type="ECO:0000313" key="12">
    <source>
        <dbReference type="Proteomes" id="UP000006727"/>
    </source>
</evidence>
<feature type="compositionally biased region" description="Polar residues" evidence="7">
    <location>
        <begin position="419"/>
        <end position="434"/>
    </location>
</feature>
<proteinExistence type="predicted"/>
<evidence type="ECO:0000256" key="7">
    <source>
        <dbReference type="SAM" id="MobiDB-lite"/>
    </source>
</evidence>
<evidence type="ECO:0000256" key="3">
    <source>
        <dbReference type="ARBA" id="ARBA00023015"/>
    </source>
</evidence>
<feature type="region of interest" description="Disordered" evidence="7">
    <location>
        <begin position="385"/>
        <end position="518"/>
    </location>
</feature>
<evidence type="ECO:0000256" key="1">
    <source>
        <dbReference type="ARBA" id="ARBA00004123"/>
    </source>
</evidence>
<dbReference type="EMBL" id="ABEU02000017">
    <property type="protein sequence ID" value="PNR35933.1"/>
    <property type="molecule type" value="Genomic_DNA"/>
</dbReference>
<dbReference type="FunFam" id="1.10.10.60:FF:000140">
    <property type="entry name" value="Myb transcription factor"/>
    <property type="match status" value="1"/>
</dbReference>
<dbReference type="RefSeq" id="XP_024400128.1">
    <property type="nucleotide sequence ID" value="XM_024544360.2"/>
</dbReference>
<dbReference type="SMART" id="SM00717">
    <property type="entry name" value="SANT"/>
    <property type="match status" value="2"/>
</dbReference>
<gene>
    <name evidence="11" type="primary">LOC112294159</name>
    <name evidence="10" type="ORF">PHYPA_021783</name>
</gene>
<dbReference type="Gramene" id="Pp3c17_7730V3.1">
    <property type="protein sequence ID" value="Pp3c17_7730V3.1"/>
    <property type="gene ID" value="Pp3c17_7730"/>
</dbReference>
<dbReference type="InterPro" id="IPR017930">
    <property type="entry name" value="Myb_dom"/>
</dbReference>
<feature type="domain" description="Myb-like" evidence="8">
    <location>
        <begin position="9"/>
        <end position="61"/>
    </location>
</feature>
<dbReference type="EnsemblPlants" id="Pp3c17_7730V3.1">
    <property type="protein sequence ID" value="Pp3c17_7730V3.1"/>
    <property type="gene ID" value="Pp3c17_7730"/>
</dbReference>